<keyword evidence="4" id="KW-0560">Oxidoreductase</keyword>
<feature type="transmembrane region" description="Helical" evidence="7">
    <location>
        <begin position="146"/>
        <end position="168"/>
    </location>
</feature>
<keyword evidence="6 7" id="KW-0472">Membrane</keyword>
<dbReference type="EMBL" id="CM001403">
    <property type="protein sequence ID" value="EHQ26691.1"/>
    <property type="molecule type" value="Genomic_DNA"/>
</dbReference>
<reference evidence="9" key="1">
    <citation type="submission" date="2011-09" db="EMBL/GenBank/DDBJ databases">
        <title>The permanent draft genome of Mucilaginibacter paludis DSM 18603.</title>
        <authorList>
            <consortium name="US DOE Joint Genome Institute (JGI-PGF)"/>
            <person name="Lucas S."/>
            <person name="Han J."/>
            <person name="Lapidus A."/>
            <person name="Bruce D."/>
            <person name="Goodwin L."/>
            <person name="Pitluck S."/>
            <person name="Peters L."/>
            <person name="Kyrpides N."/>
            <person name="Mavromatis K."/>
            <person name="Ivanova N."/>
            <person name="Mikhailova N."/>
            <person name="Held B."/>
            <person name="Detter J.C."/>
            <person name="Tapia R."/>
            <person name="Han C."/>
            <person name="Land M."/>
            <person name="Hauser L."/>
            <person name="Markowitz V."/>
            <person name="Cheng J.-F."/>
            <person name="Hugenholtz P."/>
            <person name="Woyke T."/>
            <person name="Wu D."/>
            <person name="Tindall B."/>
            <person name="Brambilla E."/>
            <person name="Klenk H.-P."/>
            <person name="Eisen J.A."/>
        </authorList>
    </citation>
    <scope>NUCLEOTIDE SEQUENCE [LARGE SCALE GENOMIC DNA]</scope>
    <source>
        <strain evidence="9">DSM 18603</strain>
    </source>
</reference>
<dbReference type="PANTHER" id="PTHR21624:SF1">
    <property type="entry name" value="ALKYLGLYCEROL MONOOXYGENASE"/>
    <property type="match status" value="1"/>
</dbReference>
<dbReference type="eggNOG" id="COG3000">
    <property type="taxonomic scope" value="Bacteria"/>
</dbReference>
<accession>H1Y234</accession>
<dbReference type="RefSeq" id="WP_008506835.1">
    <property type="nucleotide sequence ID" value="NZ_CM001403.1"/>
</dbReference>
<dbReference type="HOGENOM" id="CLU_033631_0_1_10"/>
<protein>
    <submittedName>
        <fullName evidence="9">Fatty acid hydroxylase</fullName>
    </submittedName>
</protein>
<keyword evidence="10" id="KW-1185">Reference proteome</keyword>
<dbReference type="GO" id="GO:0008610">
    <property type="term" value="P:lipid biosynthetic process"/>
    <property type="evidence" value="ECO:0007669"/>
    <property type="project" value="InterPro"/>
</dbReference>
<dbReference type="Pfam" id="PF04116">
    <property type="entry name" value="FA_hydroxylase"/>
    <property type="match status" value="1"/>
</dbReference>
<dbReference type="PANTHER" id="PTHR21624">
    <property type="entry name" value="STEROL DESATURASE-RELATED PROTEIN"/>
    <property type="match status" value="1"/>
</dbReference>
<dbReference type="InterPro" id="IPR051689">
    <property type="entry name" value="Sterol_desaturase/TMEM195"/>
</dbReference>
<feature type="transmembrane region" description="Helical" evidence="7">
    <location>
        <begin position="17"/>
        <end position="38"/>
    </location>
</feature>
<dbReference type="GO" id="GO:0050479">
    <property type="term" value="F:glyceryl-ether monooxygenase activity"/>
    <property type="evidence" value="ECO:0007669"/>
    <property type="project" value="TreeGrafter"/>
</dbReference>
<proteinExistence type="predicted"/>
<evidence type="ECO:0000259" key="8">
    <source>
        <dbReference type="Pfam" id="PF04116"/>
    </source>
</evidence>
<sequence length="271" mass="31795">MEHINNFFLNNPSSTQVALYAVIILTLWLIEVTTLATSWKDKWKHTLTNLWFIATALPVQLLMTIFVLMVSLWAVKHHCGMLFLFPHSGSFVVKYLIGFILLDFCEYLYHVIMHKVKPLWNFHLVHHSDLELDVSTTVREHPVETFLRMCFLIIWVFLLGASFGVLLLRQTIQTVANITSHTQFKLPTRANNIISWVFITPNLHHVHHHYQLPFTDRNYGDVLSIWDRLFNTYYNSLPATEITFGIDTHLEKHLNSSFLKIIKIPFLKRIQ</sequence>
<feature type="transmembrane region" description="Helical" evidence="7">
    <location>
        <begin position="50"/>
        <end position="75"/>
    </location>
</feature>
<keyword evidence="5" id="KW-0443">Lipid metabolism</keyword>
<keyword evidence="2 7" id="KW-0812">Transmembrane</keyword>
<dbReference type="Proteomes" id="UP000002774">
    <property type="component" value="Chromosome"/>
</dbReference>
<comment type="subcellular location">
    <subcellularLocation>
        <location evidence="1">Endomembrane system</location>
        <topology evidence="1">Multi-pass membrane protein</topology>
    </subcellularLocation>
</comment>
<evidence type="ECO:0000256" key="3">
    <source>
        <dbReference type="ARBA" id="ARBA00022989"/>
    </source>
</evidence>
<evidence type="ECO:0000256" key="1">
    <source>
        <dbReference type="ARBA" id="ARBA00004127"/>
    </source>
</evidence>
<dbReference type="GO" id="GO:0006643">
    <property type="term" value="P:membrane lipid metabolic process"/>
    <property type="evidence" value="ECO:0007669"/>
    <property type="project" value="TreeGrafter"/>
</dbReference>
<dbReference type="GO" id="GO:0005506">
    <property type="term" value="F:iron ion binding"/>
    <property type="evidence" value="ECO:0007669"/>
    <property type="project" value="InterPro"/>
</dbReference>
<evidence type="ECO:0000256" key="2">
    <source>
        <dbReference type="ARBA" id="ARBA00022692"/>
    </source>
</evidence>
<evidence type="ECO:0000256" key="6">
    <source>
        <dbReference type="ARBA" id="ARBA00023136"/>
    </source>
</evidence>
<evidence type="ECO:0000256" key="4">
    <source>
        <dbReference type="ARBA" id="ARBA00023002"/>
    </source>
</evidence>
<evidence type="ECO:0000313" key="9">
    <source>
        <dbReference type="EMBL" id="EHQ26691.1"/>
    </source>
</evidence>
<gene>
    <name evidence="9" type="ORF">Mucpa_2576</name>
</gene>
<dbReference type="GO" id="GO:0016020">
    <property type="term" value="C:membrane"/>
    <property type="evidence" value="ECO:0007669"/>
    <property type="project" value="GOC"/>
</dbReference>
<dbReference type="STRING" id="714943.Mucpa_2576"/>
<dbReference type="OrthoDB" id="9770329at2"/>
<evidence type="ECO:0000256" key="7">
    <source>
        <dbReference type="SAM" id="Phobius"/>
    </source>
</evidence>
<keyword evidence="3 7" id="KW-1133">Transmembrane helix</keyword>
<name>H1Y234_9SPHI</name>
<dbReference type="AlphaFoldDB" id="H1Y234"/>
<dbReference type="GO" id="GO:0012505">
    <property type="term" value="C:endomembrane system"/>
    <property type="evidence" value="ECO:0007669"/>
    <property type="project" value="UniProtKB-SubCell"/>
</dbReference>
<feature type="domain" description="Fatty acid hydroxylase" evidence="8">
    <location>
        <begin position="96"/>
        <end position="232"/>
    </location>
</feature>
<evidence type="ECO:0000256" key="5">
    <source>
        <dbReference type="ARBA" id="ARBA00023098"/>
    </source>
</evidence>
<dbReference type="InterPro" id="IPR006694">
    <property type="entry name" value="Fatty_acid_hydroxylase"/>
</dbReference>
<organism evidence="9 10">
    <name type="scientific">Mucilaginibacter paludis DSM 18603</name>
    <dbReference type="NCBI Taxonomy" id="714943"/>
    <lineage>
        <taxon>Bacteria</taxon>
        <taxon>Pseudomonadati</taxon>
        <taxon>Bacteroidota</taxon>
        <taxon>Sphingobacteriia</taxon>
        <taxon>Sphingobacteriales</taxon>
        <taxon>Sphingobacteriaceae</taxon>
        <taxon>Mucilaginibacter</taxon>
    </lineage>
</organism>
<evidence type="ECO:0000313" key="10">
    <source>
        <dbReference type="Proteomes" id="UP000002774"/>
    </source>
</evidence>